<reference evidence="1 2" key="1">
    <citation type="submission" date="2024-02" db="EMBL/GenBank/DDBJ databases">
        <title>A draft genome for the cacao thread blight pathogen Marasmius crinis-equi.</title>
        <authorList>
            <person name="Cohen S.P."/>
            <person name="Baruah I.K."/>
            <person name="Amoako-Attah I."/>
            <person name="Bukari Y."/>
            <person name="Meinhardt L.W."/>
            <person name="Bailey B.A."/>
        </authorList>
    </citation>
    <scope>NUCLEOTIDE SEQUENCE [LARGE SCALE GENOMIC DNA]</scope>
    <source>
        <strain evidence="1 2">GH-76</strain>
    </source>
</reference>
<evidence type="ECO:0000313" key="1">
    <source>
        <dbReference type="EMBL" id="KAL0562414.1"/>
    </source>
</evidence>
<name>A0ABR3EHR1_9AGAR</name>
<sequence>DHQADEDIQLVEVPALLTGLKVVEIDNDSGAYGDVKMIWLERAELDRYIQNGTLSQAIEDFRHRYGQESDTQKTILLLHGIQQSALSELGYDVEMCWREIQYPCLHRAVESVQDAANVIGSYMHGLLR</sequence>
<protein>
    <submittedName>
        <fullName evidence="1">Uncharacterized protein</fullName>
    </submittedName>
</protein>
<gene>
    <name evidence="1" type="ORF">V5O48_019673</name>
</gene>
<feature type="non-terminal residue" evidence="1">
    <location>
        <position position="1"/>
    </location>
</feature>
<feature type="non-terminal residue" evidence="1">
    <location>
        <position position="128"/>
    </location>
</feature>
<dbReference type="Proteomes" id="UP001465976">
    <property type="component" value="Unassembled WGS sequence"/>
</dbReference>
<accession>A0ABR3EHR1</accession>
<organism evidence="1 2">
    <name type="scientific">Marasmius crinis-equi</name>
    <dbReference type="NCBI Taxonomy" id="585013"/>
    <lineage>
        <taxon>Eukaryota</taxon>
        <taxon>Fungi</taxon>
        <taxon>Dikarya</taxon>
        <taxon>Basidiomycota</taxon>
        <taxon>Agaricomycotina</taxon>
        <taxon>Agaricomycetes</taxon>
        <taxon>Agaricomycetidae</taxon>
        <taxon>Agaricales</taxon>
        <taxon>Marasmiineae</taxon>
        <taxon>Marasmiaceae</taxon>
        <taxon>Marasmius</taxon>
    </lineage>
</organism>
<evidence type="ECO:0000313" key="2">
    <source>
        <dbReference type="Proteomes" id="UP001465976"/>
    </source>
</evidence>
<dbReference type="EMBL" id="JBAHYK010005839">
    <property type="protein sequence ID" value="KAL0562414.1"/>
    <property type="molecule type" value="Genomic_DNA"/>
</dbReference>
<keyword evidence="2" id="KW-1185">Reference proteome</keyword>
<proteinExistence type="predicted"/>
<comment type="caution">
    <text evidence="1">The sequence shown here is derived from an EMBL/GenBank/DDBJ whole genome shotgun (WGS) entry which is preliminary data.</text>
</comment>